<gene>
    <name evidence="3" type="ORF">OMP38_25385</name>
</gene>
<dbReference type="PROSITE" id="PS51175">
    <property type="entry name" value="CBM6"/>
    <property type="match status" value="1"/>
</dbReference>
<sequence>MLAFILSVPALSNKSAHAEGTLIKAGNYLYSPQPDAGSSPDRVTSSLVSSTNGVLFDSLSNYAGWMGSATALTTVRVVFDLLKDYPLDQINIVMNSQNVYWGFKDITVKYRPEAKLGYYIAARHVRSGTNLNYTVNVPMANATARYVILEIRRTQLYQHIPLTEVEFYKGTGDAGLDPAAALTATDLKAEFSKDALMVDKYGQWMSETWPGKVAYDVQMQLEYTNEAAQLATTSLNLLKYDTYGGIKSEGKQAATGFFRLQKINGKWWFITPEGYPFIMKGVDATSLWEAGYKTPVNKPDGSPRAIFDELPDKTVYSPAYTNDANGQYVSFVVANVMKKYGTDFEAKWEDITKKRLIDWGFNAFAKWTKPKSIAFPYVQVLQDPANLRRISWTYDVFDPESEAIIDNALKSQLQSAKSSPWLIGYTYDNEAGWDSEIVKQILLYNASFPAKSAFVDFMAARYNNDLGTINRQFGTSAASFAALKDMPIDIAKVPAVDVSEYIRLASKTYFSTIRNIIKKYDGNHLFLGSSIVPTWRTSLDWDQGAMAYVDAFSVDSYTQNADWIAKYAAYDKPLLNQEYSFGTATRGLTYISAPTKTDSIAGRGNAFKTFVESQASNPLFVGSGWYSYYDQPVTGRPDGESYNTGLVNQQDQPYAEMVSIMKEAHAGLDSLHAGAPAPAASAPAPVVIEAEKYSQQMGAAIASISTGGQYVGSLKPGDWTAYANVNLTGMTKAEFKYASDKTGTVRLRLGGPSGTVIGTLNVASTGGLQTWKTSQIAITPTAGVQNLYLTFENAAGDEIGNIDYFRLSAA</sequence>
<dbReference type="SUPFAM" id="SSF49785">
    <property type="entry name" value="Galactose-binding domain-like"/>
    <property type="match status" value="1"/>
</dbReference>
<dbReference type="InterPro" id="IPR006584">
    <property type="entry name" value="Cellulose-bd_IV"/>
</dbReference>
<comment type="caution">
    <text evidence="3">The sequence shown here is derived from an EMBL/GenBank/DDBJ whole genome shotgun (WGS) entry which is preliminary data.</text>
</comment>
<proteinExistence type="predicted"/>
<keyword evidence="1" id="KW-0732">Signal</keyword>
<dbReference type="SUPFAM" id="SSF51445">
    <property type="entry name" value="(Trans)glycosidases"/>
    <property type="match status" value="1"/>
</dbReference>
<dbReference type="AlphaFoldDB" id="A0A9X4KK82"/>
<protein>
    <submittedName>
        <fullName evidence="3">Carbohydrate-binding protein</fullName>
    </submittedName>
</protein>
<organism evidence="3 4">
    <name type="scientific">Cohnella ginsengisoli</name>
    <dbReference type="NCBI Taxonomy" id="425004"/>
    <lineage>
        <taxon>Bacteria</taxon>
        <taxon>Bacillati</taxon>
        <taxon>Bacillota</taxon>
        <taxon>Bacilli</taxon>
        <taxon>Bacillales</taxon>
        <taxon>Paenibacillaceae</taxon>
        <taxon>Cohnella</taxon>
    </lineage>
</organism>
<dbReference type="SMART" id="SM00606">
    <property type="entry name" value="CBD_IV"/>
    <property type="match status" value="1"/>
</dbReference>
<dbReference type="Gene3D" id="3.20.20.80">
    <property type="entry name" value="Glycosidases"/>
    <property type="match status" value="1"/>
</dbReference>
<dbReference type="InterPro" id="IPR005084">
    <property type="entry name" value="CBM6"/>
</dbReference>
<dbReference type="InterPro" id="IPR008979">
    <property type="entry name" value="Galactose-bd-like_sf"/>
</dbReference>
<evidence type="ECO:0000259" key="2">
    <source>
        <dbReference type="PROSITE" id="PS51175"/>
    </source>
</evidence>
<dbReference type="CDD" id="cd04084">
    <property type="entry name" value="CBM6_xylanase-like"/>
    <property type="match status" value="1"/>
</dbReference>
<evidence type="ECO:0000256" key="1">
    <source>
        <dbReference type="ARBA" id="ARBA00022729"/>
    </source>
</evidence>
<feature type="domain" description="CBM6" evidence="2">
    <location>
        <begin position="686"/>
        <end position="808"/>
    </location>
</feature>
<keyword evidence="4" id="KW-1185">Reference proteome</keyword>
<reference evidence="3 4" key="1">
    <citation type="submission" date="2022-10" db="EMBL/GenBank/DDBJ databases">
        <title>Comparative genomic analysis of Cohnella hashimotonis sp. nov., isolated from the International Space Station.</title>
        <authorList>
            <person name="Simpson A."/>
            <person name="Venkateswaran K."/>
        </authorList>
    </citation>
    <scope>NUCLEOTIDE SEQUENCE [LARGE SCALE GENOMIC DNA]</scope>
    <source>
        <strain evidence="3 4">DSM 18997</strain>
    </source>
</reference>
<name>A0A9X4KK82_9BACL</name>
<dbReference type="RefSeq" id="WP_277567512.1">
    <property type="nucleotide sequence ID" value="NZ_JAPDHZ010000004.1"/>
</dbReference>
<evidence type="ECO:0000313" key="4">
    <source>
        <dbReference type="Proteomes" id="UP001153387"/>
    </source>
</evidence>
<dbReference type="EMBL" id="JAPDHZ010000004">
    <property type="protein sequence ID" value="MDG0793784.1"/>
    <property type="molecule type" value="Genomic_DNA"/>
</dbReference>
<dbReference type="Proteomes" id="UP001153387">
    <property type="component" value="Unassembled WGS sequence"/>
</dbReference>
<accession>A0A9X4KK82</accession>
<dbReference type="Gene3D" id="2.60.120.260">
    <property type="entry name" value="Galactose-binding domain-like"/>
    <property type="match status" value="1"/>
</dbReference>
<dbReference type="GO" id="GO:0030246">
    <property type="term" value="F:carbohydrate binding"/>
    <property type="evidence" value="ECO:0007669"/>
    <property type="project" value="InterPro"/>
</dbReference>
<evidence type="ECO:0000313" key="3">
    <source>
        <dbReference type="EMBL" id="MDG0793784.1"/>
    </source>
</evidence>
<dbReference type="Pfam" id="PF03422">
    <property type="entry name" value="CBM_6"/>
    <property type="match status" value="1"/>
</dbReference>
<dbReference type="InterPro" id="IPR017853">
    <property type="entry name" value="GH"/>
</dbReference>